<evidence type="ECO:0000256" key="7">
    <source>
        <dbReference type="ARBA" id="ARBA00022729"/>
    </source>
</evidence>
<comment type="subcellular location">
    <subcellularLocation>
        <location evidence="1">Cell outer membrane</location>
        <topology evidence="1">Multi-pass membrane protein</topology>
    </subcellularLocation>
</comment>
<dbReference type="Pfam" id="PF22461">
    <property type="entry name" value="SLBB_2"/>
    <property type="match status" value="1"/>
</dbReference>
<dbReference type="InterPro" id="IPR003715">
    <property type="entry name" value="Poly_export_N"/>
</dbReference>
<keyword evidence="12" id="KW-0564">Palmitate</keyword>
<dbReference type="AlphaFoldDB" id="S9S8U2"/>
<feature type="chain" id="PRO_5004556386" evidence="15">
    <location>
        <begin position="20"/>
        <end position="365"/>
    </location>
</feature>
<dbReference type="Proteomes" id="UP000015347">
    <property type="component" value="Unassembled WGS sequence"/>
</dbReference>
<evidence type="ECO:0000256" key="15">
    <source>
        <dbReference type="SAM" id="SignalP"/>
    </source>
</evidence>
<dbReference type="EMBL" id="APVH01000020">
    <property type="protein sequence ID" value="EPX82664.1"/>
    <property type="molecule type" value="Genomic_DNA"/>
</dbReference>
<evidence type="ECO:0000313" key="18">
    <source>
        <dbReference type="EMBL" id="EPX82664.1"/>
    </source>
</evidence>
<evidence type="ECO:0000259" key="17">
    <source>
        <dbReference type="Pfam" id="PF22461"/>
    </source>
</evidence>
<dbReference type="GO" id="GO:0015159">
    <property type="term" value="F:polysaccharide transmembrane transporter activity"/>
    <property type="evidence" value="ECO:0007669"/>
    <property type="project" value="InterPro"/>
</dbReference>
<keyword evidence="19" id="KW-1185">Reference proteome</keyword>
<gene>
    <name evidence="18" type="ORF">Salmuc_00983</name>
</gene>
<name>S9S8U2_9RHOB</name>
<feature type="domain" description="SLBB" evidence="17">
    <location>
        <begin position="164"/>
        <end position="236"/>
    </location>
</feature>
<keyword evidence="4" id="KW-1134">Transmembrane beta strand</keyword>
<sequence>MALVATAFLAAACSLPRGAALQSEVLRESRAEIPSFQVVSVTRANMSAIASWPRTGWESGYSWPKTQNGSNSNIIHTGDRVDITIWDNQENSLLTNEAEKSTVLSGVEVGPNGAIFVPYVDEVYIRGLTPAGARARVQAELEQIVPSAQVLLSLTQGRANSVEAVGGVAAPGSFPMPSRNYKVLGLLADAGGISQSLRNPRVRLIRGGTTYQISADALLEGGAYNALLRAGDTVVVQEDDHSFTALGASGTEDLIYFPKDDLAALEAISLMGGLSDSRADPKGVLVLREYDVRHLRSDGNAPNMQQVVFTFDLTSADGLFAARKFLIHPGDTVLATESPVTQAETIFGLVGSAFGLTRQVATVTN</sequence>
<dbReference type="InterPro" id="IPR049712">
    <property type="entry name" value="Poly_export"/>
</dbReference>
<dbReference type="GO" id="GO:0046930">
    <property type="term" value="C:pore complex"/>
    <property type="evidence" value="ECO:0007669"/>
    <property type="project" value="UniProtKB-KW"/>
</dbReference>
<evidence type="ECO:0000256" key="13">
    <source>
        <dbReference type="ARBA" id="ARBA00023237"/>
    </source>
</evidence>
<dbReference type="eggNOG" id="COG1596">
    <property type="taxonomic scope" value="Bacteria"/>
</dbReference>
<evidence type="ECO:0000256" key="6">
    <source>
        <dbReference type="ARBA" id="ARBA00022692"/>
    </source>
</evidence>
<evidence type="ECO:0000256" key="5">
    <source>
        <dbReference type="ARBA" id="ARBA00022597"/>
    </source>
</evidence>
<dbReference type="Gene3D" id="3.30.1950.10">
    <property type="entry name" value="wza like domain"/>
    <property type="match status" value="1"/>
</dbReference>
<keyword evidence="9" id="KW-0406">Ion transport</keyword>
<evidence type="ECO:0000256" key="9">
    <source>
        <dbReference type="ARBA" id="ARBA00023065"/>
    </source>
</evidence>
<keyword evidence="7 15" id="KW-0732">Signal</keyword>
<proteinExistence type="inferred from homology"/>
<keyword evidence="10" id="KW-0626">Porin</keyword>
<organism evidence="18 19">
    <name type="scientific">Salipiger mucosus DSM 16094</name>
    <dbReference type="NCBI Taxonomy" id="1123237"/>
    <lineage>
        <taxon>Bacteria</taxon>
        <taxon>Pseudomonadati</taxon>
        <taxon>Pseudomonadota</taxon>
        <taxon>Alphaproteobacteria</taxon>
        <taxon>Rhodobacterales</taxon>
        <taxon>Roseobacteraceae</taxon>
        <taxon>Salipiger</taxon>
    </lineage>
</organism>
<reference evidence="19" key="1">
    <citation type="journal article" date="2014" name="Stand. Genomic Sci.">
        <title>Genome sequence of the exopolysaccharide-producing Salipiger mucosus type strain (DSM 16094(T)), a moderately halophilic member of the Roseobacter clade.</title>
        <authorList>
            <person name="Riedel T."/>
            <person name="Spring S."/>
            <person name="Fiebig A."/>
            <person name="Petersen J."/>
            <person name="Kyrpides N.C."/>
            <person name="Goker M."/>
            <person name="Klenk H.P."/>
        </authorList>
    </citation>
    <scope>NUCLEOTIDE SEQUENCE [LARGE SCALE GENOMIC DNA]</scope>
    <source>
        <strain evidence="19">DSM 16094</strain>
    </source>
</reference>
<accession>S9S8U2</accession>
<dbReference type="OrthoDB" id="7198507at2"/>
<comment type="caution">
    <text evidence="18">The sequence shown here is derived from an EMBL/GenBank/DDBJ whole genome shotgun (WGS) entry which is preliminary data.</text>
</comment>
<keyword evidence="6" id="KW-0812">Transmembrane</keyword>
<keyword evidence="11" id="KW-0472">Membrane</keyword>
<evidence type="ECO:0000256" key="10">
    <source>
        <dbReference type="ARBA" id="ARBA00023114"/>
    </source>
</evidence>
<evidence type="ECO:0000256" key="11">
    <source>
        <dbReference type="ARBA" id="ARBA00023136"/>
    </source>
</evidence>
<dbReference type="GO" id="GO:0015288">
    <property type="term" value="F:porin activity"/>
    <property type="evidence" value="ECO:0007669"/>
    <property type="project" value="UniProtKB-KW"/>
</dbReference>
<evidence type="ECO:0000256" key="2">
    <source>
        <dbReference type="ARBA" id="ARBA00009450"/>
    </source>
</evidence>
<evidence type="ECO:0000313" key="19">
    <source>
        <dbReference type="Proteomes" id="UP000015347"/>
    </source>
</evidence>
<keyword evidence="13" id="KW-0998">Cell outer membrane</keyword>
<dbReference type="Pfam" id="PF02563">
    <property type="entry name" value="Poly_export"/>
    <property type="match status" value="1"/>
</dbReference>
<keyword evidence="3" id="KW-0813">Transport</keyword>
<dbReference type="GO" id="GO:0009279">
    <property type="term" value="C:cell outer membrane"/>
    <property type="evidence" value="ECO:0007669"/>
    <property type="project" value="UniProtKB-SubCell"/>
</dbReference>
<keyword evidence="14" id="KW-0449">Lipoprotein</keyword>
<evidence type="ECO:0000256" key="1">
    <source>
        <dbReference type="ARBA" id="ARBA00004571"/>
    </source>
</evidence>
<keyword evidence="8" id="KW-0625">Polysaccharide transport</keyword>
<dbReference type="RefSeq" id="WP_020039468.1">
    <property type="nucleotide sequence ID" value="NZ_KE557275.1"/>
</dbReference>
<protein>
    <submittedName>
        <fullName evidence="18">Capsule polysaccharide export protein</fullName>
    </submittedName>
</protein>
<evidence type="ECO:0000256" key="3">
    <source>
        <dbReference type="ARBA" id="ARBA00022448"/>
    </source>
</evidence>
<dbReference type="HOGENOM" id="CLU_038343_4_0_5"/>
<feature type="domain" description="Polysaccharide export protein N-terminal" evidence="16">
    <location>
        <begin position="72"/>
        <end position="154"/>
    </location>
</feature>
<dbReference type="GO" id="GO:0006811">
    <property type="term" value="P:monoatomic ion transport"/>
    <property type="evidence" value="ECO:0007669"/>
    <property type="project" value="UniProtKB-KW"/>
</dbReference>
<dbReference type="InterPro" id="IPR054765">
    <property type="entry name" value="SLBB_dom"/>
</dbReference>
<dbReference type="STRING" id="1123237.Salmuc_00983"/>
<comment type="similarity">
    <text evidence="2">Belongs to the BexD/CtrA/VexA family.</text>
</comment>
<evidence type="ECO:0000256" key="4">
    <source>
        <dbReference type="ARBA" id="ARBA00022452"/>
    </source>
</evidence>
<dbReference type="Gene3D" id="3.10.560.10">
    <property type="entry name" value="Outer membrane lipoprotein wza domain like"/>
    <property type="match status" value="2"/>
</dbReference>
<keyword evidence="5" id="KW-0762">Sugar transport</keyword>
<evidence type="ECO:0000256" key="12">
    <source>
        <dbReference type="ARBA" id="ARBA00023139"/>
    </source>
</evidence>
<evidence type="ECO:0000256" key="8">
    <source>
        <dbReference type="ARBA" id="ARBA00023047"/>
    </source>
</evidence>
<dbReference type="PANTHER" id="PTHR33619:SF3">
    <property type="entry name" value="POLYSACCHARIDE EXPORT PROTEIN GFCE-RELATED"/>
    <property type="match status" value="1"/>
</dbReference>
<feature type="signal peptide" evidence="15">
    <location>
        <begin position="1"/>
        <end position="19"/>
    </location>
</feature>
<dbReference type="PANTHER" id="PTHR33619">
    <property type="entry name" value="POLYSACCHARIDE EXPORT PROTEIN GFCE-RELATED"/>
    <property type="match status" value="1"/>
</dbReference>
<evidence type="ECO:0000256" key="14">
    <source>
        <dbReference type="ARBA" id="ARBA00023288"/>
    </source>
</evidence>
<evidence type="ECO:0000259" key="16">
    <source>
        <dbReference type="Pfam" id="PF02563"/>
    </source>
</evidence>